<organism evidence="1 2">
    <name type="scientific">Thiohalorhabdus denitrificans</name>
    <dbReference type="NCBI Taxonomy" id="381306"/>
    <lineage>
        <taxon>Bacteria</taxon>
        <taxon>Pseudomonadati</taxon>
        <taxon>Pseudomonadota</taxon>
        <taxon>Gammaproteobacteria</taxon>
        <taxon>Thiohalorhabdales</taxon>
        <taxon>Thiohalorhabdaceae</taxon>
        <taxon>Thiohalorhabdus</taxon>
    </lineage>
</organism>
<keyword evidence="2" id="KW-1185">Reference proteome</keyword>
<dbReference type="STRING" id="381306.AN478_08845"/>
<proteinExistence type="predicted"/>
<dbReference type="InterPro" id="IPR011990">
    <property type="entry name" value="TPR-like_helical_dom_sf"/>
</dbReference>
<protein>
    <recommendedName>
        <fullName evidence="3">Tetratricopeptide repeat-containing protein</fullName>
    </recommendedName>
</protein>
<sequence length="608" mass="66874">MLVRFSRTGRLPAWRRLGTERPVNAEGGPPRFFVAVTLAAMGLLPGLGGPGGASAADLDTAASQVASGLGSLALETLAEEPPEPGEAAWERWARLRAQALRQKGAVEELGRFAESVPESASAELRRWVRLQAAEAELEAGSPAQARRRLARLVAAHPGAPEAPQWLRQIYRAYAAEGRWQDAATALRRHREVEGGGPPEESSVATEQARILMRAGEEEDALALLGEEPRHPEGRPLRIRLLASLDRTGEAYEEAQAWAEESGNPQPGRAWRLVADLAGEQEGLDARVAALERALQEGVPQPAAVVERTWEAYLQLGELLGSEEELPAGEDAAWIERADELGGPQGRALLAHVALLGGSAEARTDARLRLARELEEAGLDGTASLLYRKGPAFEGGEALSPLVRVHLGRIAQAGERLEDALYWMDRVEELPEEVKAAPWWLTRARLRVRLGRYAAGAEDLERILDEPGRLSDSQFRQQFLQVAFDLQQAERYATALEVFRGVYEAVEKDKARRELLYWMGECRAGLGEHREAANLFLRSAAHRPGSVADRWGRTARFQAARSLAKARRTEEARRLFRDLLGTGTASQDRAIQRRMNRLMGEAVEDSERP</sequence>
<dbReference type="Proteomes" id="UP000183104">
    <property type="component" value="Unassembled WGS sequence"/>
</dbReference>
<dbReference type="Gene3D" id="1.25.40.10">
    <property type="entry name" value="Tetratricopeptide repeat domain"/>
    <property type="match status" value="3"/>
</dbReference>
<reference evidence="2" key="1">
    <citation type="submission" date="2016-10" db="EMBL/GenBank/DDBJ databases">
        <authorList>
            <person name="Varghese N."/>
        </authorList>
    </citation>
    <scope>NUCLEOTIDE SEQUENCE [LARGE SCALE GENOMIC DNA]</scope>
    <source>
        <strain evidence="2">HL 19</strain>
    </source>
</reference>
<gene>
    <name evidence="1" type="ORF">SAMN05661077_0635</name>
</gene>
<dbReference type="EMBL" id="FMUN01000001">
    <property type="protein sequence ID" value="SCX84055.1"/>
    <property type="molecule type" value="Genomic_DNA"/>
</dbReference>
<dbReference type="AlphaFoldDB" id="A0A1G5B1U1"/>
<evidence type="ECO:0000313" key="2">
    <source>
        <dbReference type="Proteomes" id="UP000183104"/>
    </source>
</evidence>
<dbReference type="SUPFAM" id="SSF48452">
    <property type="entry name" value="TPR-like"/>
    <property type="match status" value="2"/>
</dbReference>
<evidence type="ECO:0000313" key="1">
    <source>
        <dbReference type="EMBL" id="SCX84055.1"/>
    </source>
</evidence>
<name>A0A1G5B1U1_9GAMM</name>
<accession>A0A1G5B1U1</accession>
<evidence type="ECO:0008006" key="3">
    <source>
        <dbReference type="Google" id="ProtNLM"/>
    </source>
</evidence>